<feature type="compositionally biased region" description="Polar residues" evidence="8">
    <location>
        <begin position="446"/>
        <end position="457"/>
    </location>
</feature>
<dbReference type="Gene3D" id="3.30.70.330">
    <property type="match status" value="2"/>
</dbReference>
<feature type="compositionally biased region" description="Polar residues" evidence="8">
    <location>
        <begin position="1087"/>
        <end position="1098"/>
    </location>
</feature>
<feature type="region of interest" description="Disordered" evidence="8">
    <location>
        <begin position="1069"/>
        <end position="1101"/>
    </location>
</feature>
<evidence type="ECO:0000256" key="6">
    <source>
        <dbReference type="PROSITE-ProRule" id="PRU00176"/>
    </source>
</evidence>
<sequence>MSPKPAPTNADSSKKGSKGGSSGSRTSNKAGKSTGNSGNNKAKSPKPSTPAPSLTAIVGAAKSAAKPSGPSQSSTSTVNPPGHGRDAGDLNEKTPRPSPSIPLQSPQSEQATGTKKTSKVCPHFRRGSCWKGEICTYVHSREDVVASPAPSTLSELVMSPPVNFDKFTLKSESDTKGKASTAGASSKSGGLSSSLQQTLVGSIRERTAAPSTAPPSSVPQTPSLQFTSVSSFSYDSDEEEERVMLRSKRSTPQVPAKPPTFAVITPYISPEPSFGGRSSPLPEVAEAEAEESPASSQTTPSQKPFELMEESADPAIGSSGDFDLPRDEEGAACHSGGPGVIPLTNGNSSPMVDAGMEETQPVEPLEDESSPDALVAEQEYGHENSEGEEVAEALDKDRVNEKDTRDVNDFDITGPSSSFDWSAEVEQNGDFAGDNDESESVIDNAANETITASSTPSLDEEGSTTTFHDELPINDKPSNENTKLDSGGEESLREGPLDDSCVPDEHEIDQWTSPEKFDQSENEATQHDSPSHFVGTQVSSKTSPFFQQGDIPYIPPTSPSFAKDQLLHRSRDSTPTIPSFTPPVIPSIGTQQISPPIPQVAVSPPVMYAQHSDSVDATATKVNQLQVANTATVLPQSTFTSVAVAQPTLPQQPVNTISQPQPLPYPQQVGNQPFQVPQIQPQVVPQQVNIPANYAQPFNLQYPFLQIPQLQPSFGFQPLVTPVVMQPIIQQQPILTPYTQINPMYNSTLSPYTQSFDPRIGQQQQQQQVPHWTQFADPQARSDIPFCKLLAQGNCPSGNICTYRHALTIQEFTLLFHDRQPALFTINQTHPWHRQVSQPPQGPSPQVLNYSQSFSQTAMHSIASIGQADPQKVTDQSTITQPPKSQVCHFYPLNRCTNGDNCPYLHVQPDSNPSQLSSSTSRPAWGKTGATTSRSHVPCKFFFSANRRCDNIQCSFSHDKADAPNAIVDAQSSTAAENVEEKADDGGWGSPTNWEQSGWGVLPEELNKADDIEAWGMPSTQKPSESSANKPEPARKSSKSEYINGKKRCLHFQRGSCWKGDNCKFAHDGEPTGDSSSAPSPRVEPAQTGTPRSQTSSELRTRTVVDVNNTNHGNNLDNFGQATLNEDANQDATWAAQDDDVDERDDGIEDKDAVPSTPLDDDFVEEDKWNDDNFEPENEQESTDVENNNTDDHDDATGRVEDEVDDEPIVFLHPDRSYTLWNCGVRFAPDITPDTVTTSAESRTIIISNVPRGTAITDVRRLASDHGEVKDVSVAEDFASSTSIRVEFADVNQAIRAFTRLDGQKFKDRQLGVSLKSLSPVTSKVSTLRCSIKVSWPLPSVTAFCYYPTITAAKQEADRLNGTEIKGRCVTATFDSPRKNKKDDFVVTISDLPPDILESDLKAVCQGSSLIVPSSPSYEGDVSEDVKLLCHDCGGMDSFEVFPMSSTQKRFTAFATYVSEAAADHAIKRLHGVNQKLLQDKPLQVRAMYYARYRVEEPRFKVLEKTLTGIQSKTECQLHWIHCEGKAVILRILAPGDKGSSFQEVCAEVVRLLAGRVVCDDETQKPLWHDYFDTSSSAKLLARLSDDYPVLIHCDRHSRHLKVFGAPEVQEQVQLKILKTLEKPIRTMTQKFSVSKPQIGALINGLLEKLQGREEMGSSKLVLDAAEGVLTLWGGKANNAAEIVTSALKVADVQLPAADASHAKSRCQLPDLRCPQHDPNSHPMPWQG</sequence>
<feature type="region of interest" description="Disordered" evidence="8">
    <location>
        <begin position="1138"/>
        <end position="1202"/>
    </location>
</feature>
<dbReference type="InterPro" id="IPR000504">
    <property type="entry name" value="RRM_dom"/>
</dbReference>
<evidence type="ECO:0000256" key="4">
    <source>
        <dbReference type="ARBA" id="ARBA00022833"/>
    </source>
</evidence>
<comment type="caution">
    <text evidence="11">The sequence shown here is derived from an EMBL/GenBank/DDBJ whole genome shotgun (WGS) entry which is preliminary data.</text>
</comment>
<feature type="compositionally biased region" description="Basic and acidic residues" evidence="8">
    <location>
        <begin position="83"/>
        <end position="95"/>
    </location>
</feature>
<dbReference type="Proteomes" id="UP000284842">
    <property type="component" value="Unassembled WGS sequence"/>
</dbReference>
<dbReference type="InterPro" id="IPR036855">
    <property type="entry name" value="Znf_CCCH_sf"/>
</dbReference>
<feature type="zinc finger region" description="C3H1-type" evidence="7">
    <location>
        <begin position="933"/>
        <end position="961"/>
    </location>
</feature>
<feature type="region of interest" description="Disordered" evidence="8">
    <location>
        <begin position="972"/>
        <end position="998"/>
    </location>
</feature>
<dbReference type="Gene3D" id="4.10.1000.10">
    <property type="entry name" value="Zinc finger, CCCH-type"/>
    <property type="match status" value="2"/>
</dbReference>
<dbReference type="OrthoDB" id="2129491at2759"/>
<feature type="zinc finger region" description="C3H1-type" evidence="7">
    <location>
        <begin position="115"/>
        <end position="142"/>
    </location>
</feature>
<feature type="domain" description="C3H1-type" evidence="10">
    <location>
        <begin position="882"/>
        <end position="909"/>
    </location>
</feature>
<dbReference type="InParanoid" id="A0A409VNA0"/>
<evidence type="ECO:0000259" key="9">
    <source>
        <dbReference type="PROSITE" id="PS50102"/>
    </source>
</evidence>
<feature type="region of interest" description="Disordered" evidence="8">
    <location>
        <begin position="1015"/>
        <end position="1041"/>
    </location>
</feature>
<dbReference type="SUPFAM" id="SSF90229">
    <property type="entry name" value="CCCH zinc finger"/>
    <property type="match status" value="3"/>
</dbReference>
<dbReference type="Pfam" id="PF00076">
    <property type="entry name" value="RRM_1"/>
    <property type="match status" value="1"/>
</dbReference>
<feature type="domain" description="RRM" evidence="9">
    <location>
        <begin position="1243"/>
        <end position="1318"/>
    </location>
</feature>
<feature type="compositionally biased region" description="Acidic residues" evidence="8">
    <location>
        <begin position="1172"/>
        <end position="1184"/>
    </location>
</feature>
<dbReference type="CDD" id="cd00590">
    <property type="entry name" value="RRM_SF"/>
    <property type="match status" value="2"/>
</dbReference>
<dbReference type="PANTHER" id="PTHR24012">
    <property type="entry name" value="RNA BINDING PROTEIN"/>
    <property type="match status" value="1"/>
</dbReference>
<feature type="compositionally biased region" description="Polar residues" evidence="8">
    <location>
        <begin position="25"/>
        <end position="40"/>
    </location>
</feature>
<feature type="domain" description="C3H1-type" evidence="10">
    <location>
        <begin position="933"/>
        <end position="961"/>
    </location>
</feature>
<dbReference type="GO" id="GO:0008270">
    <property type="term" value="F:zinc ion binding"/>
    <property type="evidence" value="ECO:0007669"/>
    <property type="project" value="UniProtKB-KW"/>
</dbReference>
<feature type="compositionally biased region" description="Acidic residues" evidence="8">
    <location>
        <begin position="1138"/>
        <end position="1149"/>
    </location>
</feature>
<feature type="region of interest" description="Disordered" evidence="8">
    <location>
        <begin position="1"/>
        <end position="123"/>
    </location>
</feature>
<dbReference type="InterPro" id="IPR012677">
    <property type="entry name" value="Nucleotide-bd_a/b_plait_sf"/>
</dbReference>
<keyword evidence="3 7" id="KW-0863">Zinc-finger</keyword>
<evidence type="ECO:0000256" key="2">
    <source>
        <dbReference type="ARBA" id="ARBA00022737"/>
    </source>
</evidence>
<evidence type="ECO:0000256" key="8">
    <source>
        <dbReference type="SAM" id="MobiDB-lite"/>
    </source>
</evidence>
<dbReference type="SMART" id="SM00360">
    <property type="entry name" value="RRM"/>
    <property type="match status" value="2"/>
</dbReference>
<accession>A0A409VNA0</accession>
<feature type="zinc finger region" description="C3H1-type" evidence="7">
    <location>
        <begin position="882"/>
        <end position="909"/>
    </location>
</feature>
<feature type="compositionally biased region" description="Basic and acidic residues" evidence="8">
    <location>
        <begin position="393"/>
        <end position="408"/>
    </location>
</feature>
<gene>
    <name evidence="11" type="ORF">CVT24_002764</name>
</gene>
<protein>
    <submittedName>
        <fullName evidence="11">Uncharacterized protein</fullName>
    </submittedName>
</protein>
<keyword evidence="2" id="KW-0677">Repeat</keyword>
<feature type="compositionally biased region" description="Low complexity" evidence="8">
    <location>
        <begin position="41"/>
        <end position="74"/>
    </location>
</feature>
<evidence type="ECO:0000259" key="10">
    <source>
        <dbReference type="PROSITE" id="PS50103"/>
    </source>
</evidence>
<feature type="domain" description="C3H1-type" evidence="10">
    <location>
        <begin position="781"/>
        <end position="808"/>
    </location>
</feature>
<evidence type="ECO:0000256" key="1">
    <source>
        <dbReference type="ARBA" id="ARBA00022723"/>
    </source>
</evidence>
<feature type="compositionally biased region" description="Low complexity" evidence="8">
    <location>
        <begin position="218"/>
        <end position="234"/>
    </location>
</feature>
<evidence type="ECO:0000256" key="3">
    <source>
        <dbReference type="ARBA" id="ARBA00022771"/>
    </source>
</evidence>
<evidence type="ECO:0000313" key="12">
    <source>
        <dbReference type="Proteomes" id="UP000284842"/>
    </source>
</evidence>
<feature type="zinc finger region" description="C3H1-type" evidence="7">
    <location>
        <begin position="1043"/>
        <end position="1070"/>
    </location>
</feature>
<dbReference type="SUPFAM" id="SSF54928">
    <property type="entry name" value="RNA-binding domain, RBD"/>
    <property type="match status" value="2"/>
</dbReference>
<name>A0A409VNA0_9AGAR</name>
<keyword evidence="12" id="KW-1185">Reference proteome</keyword>
<dbReference type="InterPro" id="IPR000571">
    <property type="entry name" value="Znf_CCCH"/>
</dbReference>
<keyword evidence="4 7" id="KW-0862">Zinc</keyword>
<evidence type="ECO:0000256" key="5">
    <source>
        <dbReference type="ARBA" id="ARBA00022884"/>
    </source>
</evidence>
<feature type="compositionally biased region" description="Polar residues" evidence="8">
    <location>
        <begin position="909"/>
        <end position="922"/>
    </location>
</feature>
<organism evidence="11 12">
    <name type="scientific">Panaeolus cyanescens</name>
    <dbReference type="NCBI Taxonomy" id="181874"/>
    <lineage>
        <taxon>Eukaryota</taxon>
        <taxon>Fungi</taxon>
        <taxon>Dikarya</taxon>
        <taxon>Basidiomycota</taxon>
        <taxon>Agaricomycotina</taxon>
        <taxon>Agaricomycetes</taxon>
        <taxon>Agaricomycetidae</taxon>
        <taxon>Agaricales</taxon>
        <taxon>Agaricineae</taxon>
        <taxon>Galeropsidaceae</taxon>
        <taxon>Panaeolus</taxon>
    </lineage>
</organism>
<feature type="compositionally biased region" description="Basic and acidic residues" evidence="8">
    <location>
        <begin position="168"/>
        <end position="177"/>
    </location>
</feature>
<feature type="zinc finger region" description="C3H1-type" evidence="7">
    <location>
        <begin position="781"/>
        <end position="808"/>
    </location>
</feature>
<dbReference type="PROSITE" id="PS50102">
    <property type="entry name" value="RRM"/>
    <property type="match status" value="1"/>
</dbReference>
<dbReference type="SMART" id="SM00356">
    <property type="entry name" value="ZnF_C3H1"/>
    <property type="match status" value="5"/>
</dbReference>
<feature type="compositionally biased region" description="Polar residues" evidence="8">
    <location>
        <begin position="1018"/>
        <end position="1029"/>
    </location>
</feature>
<feature type="compositionally biased region" description="Low complexity" evidence="8">
    <location>
        <begin position="101"/>
        <end position="110"/>
    </location>
</feature>
<feature type="domain" description="C3H1-type" evidence="10">
    <location>
        <begin position="1043"/>
        <end position="1070"/>
    </location>
</feature>
<keyword evidence="1 7" id="KW-0479">Metal-binding</keyword>
<feature type="domain" description="C3H1-type" evidence="10">
    <location>
        <begin position="115"/>
        <end position="142"/>
    </location>
</feature>
<dbReference type="InterPro" id="IPR035979">
    <property type="entry name" value="RBD_domain_sf"/>
</dbReference>
<evidence type="ECO:0000256" key="7">
    <source>
        <dbReference type="PROSITE-ProRule" id="PRU00723"/>
    </source>
</evidence>
<proteinExistence type="predicted"/>
<feature type="compositionally biased region" description="Low complexity" evidence="8">
    <location>
        <begin position="178"/>
        <end position="211"/>
    </location>
</feature>
<keyword evidence="5 6" id="KW-0694">RNA-binding</keyword>
<dbReference type="EMBL" id="NHTK01006021">
    <property type="protein sequence ID" value="PPQ67708.1"/>
    <property type="molecule type" value="Genomic_DNA"/>
</dbReference>
<feature type="region of interest" description="Disordered" evidence="8">
    <location>
        <begin position="907"/>
        <end position="933"/>
    </location>
</feature>
<dbReference type="Pfam" id="PF00642">
    <property type="entry name" value="zf-CCCH"/>
    <property type="match status" value="1"/>
</dbReference>
<dbReference type="STRING" id="181874.A0A409VNA0"/>
<feature type="compositionally biased region" description="Polar residues" evidence="8">
    <location>
        <begin position="534"/>
        <end position="546"/>
    </location>
</feature>
<dbReference type="GO" id="GO:0003723">
    <property type="term" value="F:RNA binding"/>
    <property type="evidence" value="ECO:0007669"/>
    <property type="project" value="UniProtKB-UniRule"/>
</dbReference>
<reference evidence="11 12" key="1">
    <citation type="journal article" date="2018" name="Evol. Lett.">
        <title>Horizontal gene cluster transfer increased hallucinogenic mushroom diversity.</title>
        <authorList>
            <person name="Reynolds H.T."/>
            <person name="Vijayakumar V."/>
            <person name="Gluck-Thaler E."/>
            <person name="Korotkin H.B."/>
            <person name="Matheny P.B."/>
            <person name="Slot J.C."/>
        </authorList>
    </citation>
    <scope>NUCLEOTIDE SEQUENCE [LARGE SCALE GENOMIC DNA]</scope>
    <source>
        <strain evidence="11 12">2629</strain>
    </source>
</reference>
<dbReference type="PROSITE" id="PS50103">
    <property type="entry name" value="ZF_C3H1"/>
    <property type="match status" value="5"/>
</dbReference>
<feature type="region of interest" description="Disordered" evidence="8">
    <location>
        <begin position="168"/>
        <end position="548"/>
    </location>
</feature>
<evidence type="ECO:0000313" key="11">
    <source>
        <dbReference type="EMBL" id="PPQ67708.1"/>
    </source>
</evidence>
<feature type="compositionally biased region" description="Basic and acidic residues" evidence="8">
    <location>
        <begin position="503"/>
        <end position="530"/>
    </location>
</feature>